<protein>
    <submittedName>
        <fullName evidence="1">Uncharacterized protein</fullName>
    </submittedName>
</protein>
<accession>A0A9Q1K643</accession>
<name>A0A9Q1K643_9CARY</name>
<gene>
    <name evidence="1" type="ORF">Cgig2_002039</name>
</gene>
<comment type="caution">
    <text evidence="1">The sequence shown here is derived from an EMBL/GenBank/DDBJ whole genome shotgun (WGS) entry which is preliminary data.</text>
</comment>
<dbReference type="AlphaFoldDB" id="A0A9Q1K643"/>
<keyword evidence="2" id="KW-1185">Reference proteome</keyword>
<dbReference type="Proteomes" id="UP001153076">
    <property type="component" value="Unassembled WGS sequence"/>
</dbReference>
<dbReference type="EMBL" id="JAKOGI010000318">
    <property type="protein sequence ID" value="KAJ8437072.1"/>
    <property type="molecule type" value="Genomic_DNA"/>
</dbReference>
<reference evidence="1" key="1">
    <citation type="submission" date="2022-04" db="EMBL/GenBank/DDBJ databases">
        <title>Carnegiea gigantea Genome sequencing and assembly v2.</title>
        <authorList>
            <person name="Copetti D."/>
            <person name="Sanderson M.J."/>
            <person name="Burquez A."/>
            <person name="Wojciechowski M.F."/>
        </authorList>
    </citation>
    <scope>NUCLEOTIDE SEQUENCE</scope>
    <source>
        <strain evidence="1">SGP5-SGP5p</strain>
        <tissue evidence="1">Aerial part</tissue>
    </source>
</reference>
<sequence length="239" mass="26955">MEFEIHEAQKAKLPPISTNVLYMPNEWFKEGSENYFEKLMDRKIILEYMDKVKEASHNALLLYVNLLQRWGREIVLAYKIFCIGEGSKGHEEIGGGIEGSKRVMQLKEIELWKLVREVKGEHYTCGAFAELGITPVNEEMGLHLLRNVNSCISSVAKGERLSHAKGYLKGSVMDKEFTENSASSVEENCVDIGVFALQQTYIVISLAQPSPSVAFCSSIVVNTNNQLQMHTWFSAPIPH</sequence>
<proteinExistence type="predicted"/>
<evidence type="ECO:0000313" key="1">
    <source>
        <dbReference type="EMBL" id="KAJ8437072.1"/>
    </source>
</evidence>
<evidence type="ECO:0000313" key="2">
    <source>
        <dbReference type="Proteomes" id="UP001153076"/>
    </source>
</evidence>
<organism evidence="1 2">
    <name type="scientific">Carnegiea gigantea</name>
    <dbReference type="NCBI Taxonomy" id="171969"/>
    <lineage>
        <taxon>Eukaryota</taxon>
        <taxon>Viridiplantae</taxon>
        <taxon>Streptophyta</taxon>
        <taxon>Embryophyta</taxon>
        <taxon>Tracheophyta</taxon>
        <taxon>Spermatophyta</taxon>
        <taxon>Magnoliopsida</taxon>
        <taxon>eudicotyledons</taxon>
        <taxon>Gunneridae</taxon>
        <taxon>Pentapetalae</taxon>
        <taxon>Caryophyllales</taxon>
        <taxon>Cactineae</taxon>
        <taxon>Cactaceae</taxon>
        <taxon>Cactoideae</taxon>
        <taxon>Echinocereeae</taxon>
        <taxon>Carnegiea</taxon>
    </lineage>
</organism>